<dbReference type="EMBL" id="AP011791">
    <property type="protein sequence ID" value="BAL58023.1"/>
    <property type="molecule type" value="Genomic_DNA"/>
</dbReference>
<proteinExistence type="predicted"/>
<accession>H5SPD7</accession>
<dbReference type="InterPro" id="IPR011340">
    <property type="entry name" value="Cys_dSase-rel"/>
</dbReference>
<feature type="domain" description="Aminotransferase class V" evidence="1">
    <location>
        <begin position="313"/>
        <end position="420"/>
    </location>
</feature>
<dbReference type="NCBIfam" id="TIGR01976">
    <property type="entry name" value="am_tr_V_VC1184"/>
    <property type="match status" value="1"/>
</dbReference>
<dbReference type="InterPro" id="IPR000192">
    <property type="entry name" value="Aminotrans_V_dom"/>
</dbReference>
<reference evidence="2" key="1">
    <citation type="journal article" date="2005" name="Environ. Microbiol.">
        <title>Genetic and functional properties of uncultivated thermophilic crenarchaeotes from a subsurface gold mine as revealed by analysis of genome fragments.</title>
        <authorList>
            <person name="Nunoura T."/>
            <person name="Hirayama H."/>
            <person name="Takami H."/>
            <person name="Oida H."/>
            <person name="Nishi S."/>
            <person name="Shimamura S."/>
            <person name="Suzuki Y."/>
            <person name="Inagaki F."/>
            <person name="Takai K."/>
            <person name="Nealson K.H."/>
            <person name="Horikoshi K."/>
        </authorList>
    </citation>
    <scope>NUCLEOTIDE SEQUENCE</scope>
</reference>
<dbReference type="PANTHER" id="PTHR43586:SF21">
    <property type="entry name" value="PYRIDOXAL PHOSPHATE (PLP)-DEPENDENT ASPARTATE AMINOTRANSFERASE SUPERFAMILY"/>
    <property type="match status" value="1"/>
</dbReference>
<dbReference type="AlphaFoldDB" id="H5SPD7"/>
<dbReference type="InterPro" id="IPR015421">
    <property type="entry name" value="PyrdxlP-dep_Trfase_major"/>
</dbReference>
<protein>
    <submittedName>
        <fullName evidence="2">Cysteine desulfurase family protein</fullName>
    </submittedName>
</protein>
<dbReference type="InterPro" id="IPR015424">
    <property type="entry name" value="PyrdxlP-dep_Trfase"/>
</dbReference>
<dbReference type="Gene3D" id="3.90.1150.10">
    <property type="entry name" value="Aspartate Aminotransferase, domain 1"/>
    <property type="match status" value="1"/>
</dbReference>
<dbReference type="PANTHER" id="PTHR43586">
    <property type="entry name" value="CYSTEINE DESULFURASE"/>
    <property type="match status" value="1"/>
</dbReference>
<gene>
    <name evidence="2" type="ORF">HGMM_F53H06C21</name>
</gene>
<dbReference type="Gene3D" id="3.40.640.10">
    <property type="entry name" value="Type I PLP-dependent aspartate aminotransferase-like (Major domain)"/>
    <property type="match status" value="1"/>
</dbReference>
<dbReference type="InterPro" id="IPR015422">
    <property type="entry name" value="PyrdxlP-dep_Trfase_small"/>
</dbReference>
<evidence type="ECO:0000313" key="2">
    <source>
        <dbReference type="EMBL" id="BAL58023.1"/>
    </source>
</evidence>
<feature type="domain" description="Aminotransferase class V" evidence="1">
    <location>
        <begin position="33"/>
        <end position="310"/>
    </location>
</feature>
<evidence type="ECO:0000259" key="1">
    <source>
        <dbReference type="Pfam" id="PF00266"/>
    </source>
</evidence>
<dbReference type="SUPFAM" id="SSF53383">
    <property type="entry name" value="PLP-dependent transferases"/>
    <property type="match status" value="1"/>
</dbReference>
<sequence>MEYTTDLPAVDLSALRTHFPALQEQDEAGRPYVYFDGPGGTQVPQTVIQAMADYLVRANANHGGRFVTSQRNDQIIDQARMAMADFLNARSPREIVFGANMTTLTFSLSRAIGRTLQPGDEIVVTRLDHDANIAPWLALEEQGIRVRWADFNVEDCRLNLDHLASLLSNKTRLIAVGYASNAVGTINPVGRIAALARNVGARLWVDAVHYAPHGPIDVQALGCDFLVCSAYKFFGPHLGVLWGRLELLEELPAYKVRPASAEPPYKFETGTLNHEGLAGLTATIDYLAALGRDYGAQFAPELNRYQGRRLELKQAMHTIAAYERPLFTYLLTEIQKIPGITIYGITNPAEFNERCPTLAFTRSGFTPQQIATYLGEQGIFVWDGNYYALSVTQRLGVEDSGGMVRVGLVHYNTRQEVDRLLQALDDMKPSSGG</sequence>
<dbReference type="Pfam" id="PF00266">
    <property type="entry name" value="Aminotran_5"/>
    <property type="match status" value="2"/>
</dbReference>
<reference evidence="2" key="2">
    <citation type="journal article" date="2012" name="PLoS ONE">
        <title>A Deeply Branching Thermophilic Bacterium with an Ancient Acetyl-CoA Pathway Dominates a Subsurface Ecosystem.</title>
        <authorList>
            <person name="Takami H."/>
            <person name="Noguchi H."/>
            <person name="Takaki Y."/>
            <person name="Uchiyama I."/>
            <person name="Toyoda A."/>
            <person name="Nishi S."/>
            <person name="Chee G.-J."/>
            <person name="Arai W."/>
            <person name="Nunoura T."/>
            <person name="Itoh T."/>
            <person name="Hattori M."/>
            <person name="Takai K."/>
        </authorList>
    </citation>
    <scope>NUCLEOTIDE SEQUENCE</scope>
</reference>
<organism evidence="2">
    <name type="scientific">uncultured Chloroflexota bacterium</name>
    <dbReference type="NCBI Taxonomy" id="166587"/>
    <lineage>
        <taxon>Bacteria</taxon>
        <taxon>Bacillati</taxon>
        <taxon>Chloroflexota</taxon>
        <taxon>environmental samples</taxon>
    </lineage>
</organism>
<name>H5SPD7_9CHLR</name>